<dbReference type="RefSeq" id="WP_167932421.1">
    <property type="nucleotide sequence ID" value="NZ_JAAVJB010000028.1"/>
</dbReference>
<reference evidence="5 6" key="1">
    <citation type="submission" date="2020-03" db="EMBL/GenBank/DDBJ databases">
        <title>Draft genome of Streptomyces sp. ventii, isolated from the Axial Seamount in the Pacific Ocean, and resequencing of the two type strains Streptomyces lonarensis strain NCL 716 and Streptomyces bohaiensis strain 11A07.</title>
        <authorList>
            <person name="Loughran R.M."/>
            <person name="Pfannmuller K.M."/>
            <person name="Wasson B.J."/>
            <person name="Deadmond M.C."/>
            <person name="Paddock B.E."/>
            <person name="Koyack M.J."/>
            <person name="Gallegos D.A."/>
            <person name="Mitchell E.A."/>
            <person name="Ushijima B."/>
            <person name="Saw J.H."/>
            <person name="Mcphail K.L."/>
            <person name="Videau P."/>
        </authorList>
    </citation>
    <scope>NUCLEOTIDE SEQUENCE [LARGE SCALE GENOMIC DNA]</scope>
    <source>
        <strain evidence="6">5675061</strain>
    </source>
</reference>
<organism evidence="5 6">
    <name type="scientific">Streptomyces spiramenti</name>
    <dbReference type="NCBI Taxonomy" id="2720606"/>
    <lineage>
        <taxon>Bacteria</taxon>
        <taxon>Bacillati</taxon>
        <taxon>Actinomycetota</taxon>
        <taxon>Actinomycetes</taxon>
        <taxon>Kitasatosporales</taxon>
        <taxon>Streptomycetaceae</taxon>
        <taxon>Streptomyces</taxon>
    </lineage>
</organism>
<feature type="domain" description="HTH gntR-type" evidence="4">
    <location>
        <begin position="11"/>
        <end position="79"/>
    </location>
</feature>
<keyword evidence="1" id="KW-0805">Transcription regulation</keyword>
<proteinExistence type="predicted"/>
<dbReference type="CDD" id="cd07377">
    <property type="entry name" value="WHTH_GntR"/>
    <property type="match status" value="1"/>
</dbReference>
<comment type="caution">
    <text evidence="5">The sequence shown here is derived from an EMBL/GenBank/DDBJ whole genome shotgun (WGS) entry which is preliminary data.</text>
</comment>
<dbReference type="PROSITE" id="PS50949">
    <property type="entry name" value="HTH_GNTR"/>
    <property type="match status" value="1"/>
</dbReference>
<dbReference type="InterPro" id="IPR036388">
    <property type="entry name" value="WH-like_DNA-bd_sf"/>
</dbReference>
<dbReference type="InterPro" id="IPR036390">
    <property type="entry name" value="WH_DNA-bd_sf"/>
</dbReference>
<evidence type="ECO:0000313" key="5">
    <source>
        <dbReference type="EMBL" id="NJP65877.1"/>
    </source>
</evidence>
<dbReference type="Gene3D" id="1.10.10.10">
    <property type="entry name" value="Winged helix-like DNA-binding domain superfamily/Winged helix DNA-binding domain"/>
    <property type="match status" value="1"/>
</dbReference>
<accession>A0ABX1ANF8</accession>
<name>A0ABX1ANF8_9ACTN</name>
<dbReference type="PANTHER" id="PTHR38445">
    <property type="entry name" value="HTH-TYPE TRANSCRIPTIONAL REPRESSOR YTRA"/>
    <property type="match status" value="1"/>
</dbReference>
<protein>
    <submittedName>
        <fullName evidence="5">GntR family transcriptional regulator</fullName>
    </submittedName>
</protein>
<dbReference type="SMART" id="SM00345">
    <property type="entry name" value="HTH_GNTR"/>
    <property type="match status" value="1"/>
</dbReference>
<keyword evidence="2" id="KW-0238">DNA-binding</keyword>
<dbReference type="PANTHER" id="PTHR38445:SF7">
    <property type="entry name" value="GNTR-FAMILY TRANSCRIPTIONAL REGULATOR"/>
    <property type="match status" value="1"/>
</dbReference>
<evidence type="ECO:0000259" key="4">
    <source>
        <dbReference type="PROSITE" id="PS50949"/>
    </source>
</evidence>
<dbReference type="Proteomes" id="UP000746503">
    <property type="component" value="Unassembled WGS sequence"/>
</dbReference>
<dbReference type="InterPro" id="IPR000524">
    <property type="entry name" value="Tscrpt_reg_HTH_GntR"/>
</dbReference>
<evidence type="ECO:0000256" key="1">
    <source>
        <dbReference type="ARBA" id="ARBA00023015"/>
    </source>
</evidence>
<evidence type="ECO:0000256" key="2">
    <source>
        <dbReference type="ARBA" id="ARBA00023125"/>
    </source>
</evidence>
<evidence type="ECO:0000256" key="3">
    <source>
        <dbReference type="ARBA" id="ARBA00023163"/>
    </source>
</evidence>
<dbReference type="SUPFAM" id="SSF46785">
    <property type="entry name" value="Winged helix' DNA-binding domain"/>
    <property type="match status" value="1"/>
</dbReference>
<sequence>MLFRLDTASPVALGDQIAASVRGAISEGRAGAGERLPSAKELAASLGVNVHTVLRGYQQLRDEGLIELRRGRGAVVTGVQPEARARLAADLRVLVEDGRELGLTDEQLLALVRSALTDG</sequence>
<keyword evidence="3" id="KW-0804">Transcription</keyword>
<gene>
    <name evidence="5" type="ORF">HCJ92_06110</name>
</gene>
<keyword evidence="6" id="KW-1185">Reference proteome</keyword>
<evidence type="ECO:0000313" key="6">
    <source>
        <dbReference type="Proteomes" id="UP000746503"/>
    </source>
</evidence>
<dbReference type="Pfam" id="PF00392">
    <property type="entry name" value="GntR"/>
    <property type="match status" value="1"/>
</dbReference>
<dbReference type="EMBL" id="JAAVJB010000028">
    <property type="protein sequence ID" value="NJP65877.1"/>
    <property type="molecule type" value="Genomic_DNA"/>
</dbReference>